<evidence type="ECO:0000256" key="6">
    <source>
        <dbReference type="ARBA" id="ARBA00022723"/>
    </source>
</evidence>
<dbReference type="CDD" id="cd04278">
    <property type="entry name" value="ZnMc_MMP"/>
    <property type="match status" value="2"/>
</dbReference>
<dbReference type="InterPro" id="IPR021190">
    <property type="entry name" value="Pept_M10A"/>
</dbReference>
<dbReference type="InterPro" id="IPR002477">
    <property type="entry name" value="Peptidoglycan-bd-like"/>
</dbReference>
<dbReference type="GO" id="GO:0030198">
    <property type="term" value="P:extracellular matrix organization"/>
    <property type="evidence" value="ECO:0007669"/>
    <property type="project" value="TreeGrafter"/>
</dbReference>
<keyword evidence="14" id="KW-1015">Disulfide bond</keyword>
<comment type="caution">
    <text evidence="20">The sequence shown here is derived from an EMBL/GenBank/DDBJ whole genome shotgun (WGS) entry which is preliminary data.</text>
</comment>
<feature type="domain" description="Peptidase metallopeptidase" evidence="19">
    <location>
        <begin position="360"/>
        <end position="562"/>
    </location>
</feature>
<feature type="binding site" evidence="16">
    <location>
        <position position="493"/>
    </location>
    <ligand>
        <name>Zn(2+)</name>
        <dbReference type="ChEBI" id="CHEBI:29105"/>
        <label>1</label>
    </ligand>
</feature>
<protein>
    <recommendedName>
        <fullName evidence="19">Peptidase metallopeptidase domain-containing protein</fullName>
    </recommendedName>
</protein>
<dbReference type="CDD" id="cd00094">
    <property type="entry name" value="HX"/>
    <property type="match status" value="2"/>
</dbReference>
<evidence type="ECO:0000256" key="12">
    <source>
        <dbReference type="ARBA" id="ARBA00023049"/>
    </source>
</evidence>
<keyword evidence="8" id="KW-0677">Repeat</keyword>
<keyword evidence="10 16" id="KW-0862">Zinc</keyword>
<feature type="binding site" evidence="16">
    <location>
        <position position="498"/>
    </location>
    <ligand>
        <name>Ca(2+)</name>
        <dbReference type="ChEBI" id="CHEBI:29108"/>
        <label>3</label>
    </ligand>
</feature>
<feature type="binding site" evidence="16">
    <location>
        <position position="516"/>
    </location>
    <ligand>
        <name>Zn(2+)</name>
        <dbReference type="ChEBI" id="CHEBI:29105"/>
        <label>2</label>
        <note>catalytic</note>
    </ligand>
</feature>
<accession>A0A9Q0XND3</accession>
<keyword evidence="3" id="KW-0964">Secreted</keyword>
<dbReference type="PANTHER" id="PTHR10201">
    <property type="entry name" value="MATRIX METALLOPROTEINASE"/>
    <property type="match status" value="1"/>
</dbReference>
<feature type="binding site" evidence="16">
    <location>
        <position position="379"/>
    </location>
    <ligand>
        <name>Ca(2+)</name>
        <dbReference type="ChEBI" id="CHEBI:29108"/>
        <label>1</label>
    </ligand>
</feature>
<dbReference type="Pfam" id="PF00413">
    <property type="entry name" value="Peptidase_M10"/>
    <property type="match status" value="3"/>
</dbReference>
<dbReference type="GO" id="GO:0004222">
    <property type="term" value="F:metalloendopeptidase activity"/>
    <property type="evidence" value="ECO:0007669"/>
    <property type="project" value="InterPro"/>
</dbReference>
<feature type="binding site" evidence="16">
    <location>
        <position position="489"/>
    </location>
    <ligand>
        <name>Ca(2+)</name>
        <dbReference type="ChEBI" id="CHEBI:29108"/>
        <label>2</label>
    </ligand>
</feature>
<dbReference type="PROSITE" id="PS51642">
    <property type="entry name" value="HEMOPEXIN_2"/>
    <property type="match status" value="5"/>
</dbReference>
<feature type="binding site" evidence="16">
    <location>
        <position position="491"/>
    </location>
    <ligand>
        <name>Ca(2+)</name>
        <dbReference type="ChEBI" id="CHEBI:29108"/>
        <label>2</label>
    </ligand>
</feature>
<evidence type="ECO:0000313" key="20">
    <source>
        <dbReference type="EMBL" id="KAJ7320127.1"/>
    </source>
</evidence>
<dbReference type="InterPro" id="IPR036375">
    <property type="entry name" value="Hemopexin-like_dom_sf"/>
</dbReference>
<dbReference type="InterPro" id="IPR021158">
    <property type="entry name" value="Pept_M10A_Zn_BS"/>
</dbReference>
<feature type="binding site" evidence="16">
    <location>
        <position position="480"/>
    </location>
    <ligand>
        <name>Zn(2+)</name>
        <dbReference type="ChEBI" id="CHEBI:29105"/>
        <label>1</label>
    </ligand>
</feature>
<comment type="cofactor">
    <cofactor evidence="16">
        <name>Ca(2+)</name>
        <dbReference type="ChEBI" id="CHEBI:29108"/>
    </cofactor>
    <text evidence="16">Can bind about 5 Ca(2+) ions per subunit.</text>
</comment>
<dbReference type="InterPro" id="IPR006026">
    <property type="entry name" value="Peptidase_Metallo"/>
</dbReference>
<keyword evidence="4" id="KW-0272">Extracellular matrix</keyword>
<dbReference type="InterPro" id="IPR024079">
    <property type="entry name" value="MetalloPept_cat_dom_sf"/>
</dbReference>
<evidence type="ECO:0000256" key="16">
    <source>
        <dbReference type="PIRSR" id="PIRSR621190-2"/>
    </source>
</evidence>
<keyword evidence="21" id="KW-1185">Reference proteome</keyword>
<evidence type="ECO:0000256" key="13">
    <source>
        <dbReference type="ARBA" id="ARBA00023145"/>
    </source>
</evidence>
<dbReference type="InterPro" id="IPR033739">
    <property type="entry name" value="M10A_MMP"/>
</dbReference>
<feature type="binding site" evidence="16">
    <location>
        <position position="534"/>
    </location>
    <ligand>
        <name>Zn(2+)</name>
        <dbReference type="ChEBI" id="CHEBI:29105"/>
        <label>2</label>
        <note>catalytic</note>
    </ligand>
</feature>
<proteinExistence type="inferred from homology"/>
<dbReference type="OrthoDB" id="406838at2759"/>
<comment type="cofactor">
    <cofactor evidence="16">
        <name>Zn(2+)</name>
        <dbReference type="ChEBI" id="CHEBI:29105"/>
    </cofactor>
    <text evidence="16">Binds 2 Zn(2+) ions per subunit.</text>
</comment>
<dbReference type="PANTHER" id="PTHR10201:SF267">
    <property type="entry name" value="MACROPHAGE METALLOELASTASE"/>
    <property type="match status" value="1"/>
</dbReference>
<keyword evidence="6 16" id="KW-0479">Metal-binding</keyword>
<keyword evidence="13" id="KW-0865">Zymogen</keyword>
<evidence type="ECO:0000256" key="10">
    <source>
        <dbReference type="ARBA" id="ARBA00022833"/>
    </source>
</evidence>
<feature type="domain" description="Peptidase metallopeptidase" evidence="19">
    <location>
        <begin position="1"/>
        <end position="145"/>
    </location>
</feature>
<feature type="repeat" description="Hemopexin" evidence="18">
    <location>
        <begin position="246"/>
        <end position="288"/>
    </location>
</feature>
<dbReference type="InterPro" id="IPR000585">
    <property type="entry name" value="Hemopexin-like_dom"/>
</dbReference>
<keyword evidence="5" id="KW-0645">Protease</keyword>
<dbReference type="SUPFAM" id="SSF55486">
    <property type="entry name" value="Metalloproteases ('zincins'), catalytic domain"/>
    <property type="match status" value="3"/>
</dbReference>
<dbReference type="PROSITE" id="PS00546">
    <property type="entry name" value="CYSTEINE_SWITCH"/>
    <property type="match status" value="1"/>
</dbReference>
<dbReference type="GO" id="GO:0030574">
    <property type="term" value="P:collagen catabolic process"/>
    <property type="evidence" value="ECO:0007669"/>
    <property type="project" value="TreeGrafter"/>
</dbReference>
<dbReference type="InterPro" id="IPR036365">
    <property type="entry name" value="PGBD-like_sf"/>
</dbReference>
<dbReference type="Pfam" id="PF00045">
    <property type="entry name" value="Hemopexin"/>
    <property type="match status" value="5"/>
</dbReference>
<feature type="binding site" evidence="16">
    <location>
        <position position="425"/>
    </location>
    <ligand>
        <name>Zn(2+)</name>
        <dbReference type="ChEBI" id="CHEBI:29105"/>
        <label>1</label>
    </ligand>
</feature>
<dbReference type="FunFam" id="3.40.390.10:FF:000007">
    <property type="entry name" value="Collagenase 3"/>
    <property type="match status" value="1"/>
</dbReference>
<feature type="modified residue" description="Phosphotyrosine; by PKDCC" evidence="17">
    <location>
        <position position="576"/>
    </location>
</feature>
<feature type="repeat" description="Hemopexin" evidence="18">
    <location>
        <begin position="154"/>
        <end position="197"/>
    </location>
</feature>
<feature type="binding site" evidence="16">
    <location>
        <position position="431"/>
    </location>
    <ligand>
        <name>Ca(2+)</name>
        <dbReference type="ChEBI" id="CHEBI:29108"/>
        <label>3</label>
    </ligand>
</feature>
<dbReference type="GO" id="GO:0008270">
    <property type="term" value="F:zinc ion binding"/>
    <property type="evidence" value="ECO:0007669"/>
    <property type="project" value="InterPro"/>
</dbReference>
<feature type="non-terminal residue" evidence="20">
    <location>
        <position position="681"/>
    </location>
</feature>
<name>A0A9Q0XND3_9SAUR</name>
<dbReference type="Gene3D" id="2.110.10.10">
    <property type="entry name" value="Hemopexin-like domain"/>
    <property type="match status" value="2"/>
</dbReference>
<feature type="active site" evidence="15">
    <location>
        <position position="517"/>
    </location>
</feature>
<evidence type="ECO:0000256" key="2">
    <source>
        <dbReference type="ARBA" id="ARBA00010370"/>
    </source>
</evidence>
<evidence type="ECO:0000256" key="18">
    <source>
        <dbReference type="PROSITE-ProRule" id="PRU01011"/>
    </source>
</evidence>
<feature type="binding site" evidence="16">
    <location>
        <position position="595"/>
    </location>
    <ligand>
        <name>Ca(2+)</name>
        <dbReference type="ChEBI" id="CHEBI:29108"/>
        <label>5</label>
    </ligand>
</feature>
<dbReference type="SMART" id="SM00120">
    <property type="entry name" value="HX"/>
    <property type="match status" value="6"/>
</dbReference>
<evidence type="ECO:0000256" key="15">
    <source>
        <dbReference type="PIRSR" id="PIRSR621190-1"/>
    </source>
</evidence>
<sequence>IQNYTPDMSPKEVDHAIERAWKVWSDVTPLTFTRVNGDSADIEISFTSGSHGDCIPFDGPGQQLAHAFSPAYGGNVHFDEDEIWTKDLKGTNLFLVAAHEFGHSLGLHHSDVLGALMFSIYQPVEPQNFKLHRDDTEGIQQLYVILLTDLCDPHLAFDAVTTLRGETLFFKDSLMWRKFPHRKEIERNSISSFWIPLSSGIDAAYEVEEDDTVYLFKGTKYWAVRANLIEPGFPENIDKLGLPQTVKKVDAALYDEKPKKIYFFSGSQYWSRYMCIYKGNSHVYFSSLCQRYLKNYYNFTTDGKSTLKWKVNSPIMKKIKEMQEFIGLEVTGSLDSSTLEAIQKPRCGNPDIGEYAFFSGQPKWGKKDLTYRILNHTPDMKERDVQYAIEKAFKVWSRVSSLTFTPTQHDNADIMISFGSRDHGDFNPFDGPGGTVAHAYAPAAGIGGDAHFDEDENWTHGLEEHGDNSPFDGRDGILAHAFQPGNNIGGDAHFDNDEEWTKQGSRGRNLFLVAAHEFGHSLGLSHSSDPGALMYPTYSYTAPNLFRLPQDDIDGIQAIYGNKYWVLDGYDVQSGYPRSIYELGFPRNVKKIDAAFSDPQTGKTYFFSGFKYWRYDEIRQTMEQGYPRKILKDFKGISRDLDAALQQDGYIYFFKGIQVFQFDPKSQRVVSVKQSNSWLNC</sequence>
<evidence type="ECO:0000256" key="7">
    <source>
        <dbReference type="ARBA" id="ARBA00022729"/>
    </source>
</evidence>
<evidence type="ECO:0000256" key="5">
    <source>
        <dbReference type="ARBA" id="ARBA00022670"/>
    </source>
</evidence>
<evidence type="ECO:0000259" key="19">
    <source>
        <dbReference type="SMART" id="SM00235"/>
    </source>
</evidence>
<feature type="binding site" evidence="16">
    <location>
        <position position="498"/>
    </location>
    <ligand>
        <name>Ca(2+)</name>
        <dbReference type="ChEBI" id="CHEBI:29108"/>
        <label>1</label>
    </ligand>
</feature>
<evidence type="ECO:0000313" key="21">
    <source>
        <dbReference type="Proteomes" id="UP001142489"/>
    </source>
</evidence>
<feature type="binding site" evidence="16">
    <location>
        <position position="520"/>
    </location>
    <ligand>
        <name>Zn(2+)</name>
        <dbReference type="ChEBI" id="CHEBI:29105"/>
        <label>2</label>
        <note>catalytic</note>
    </ligand>
</feature>
<dbReference type="GO" id="GO:0031012">
    <property type="term" value="C:extracellular matrix"/>
    <property type="evidence" value="ECO:0007669"/>
    <property type="project" value="InterPro"/>
</dbReference>
<evidence type="ECO:0000256" key="14">
    <source>
        <dbReference type="ARBA" id="ARBA00023157"/>
    </source>
</evidence>
<dbReference type="SUPFAM" id="SSF47090">
    <property type="entry name" value="PGBD-like"/>
    <property type="match status" value="1"/>
</dbReference>
<dbReference type="Proteomes" id="UP001142489">
    <property type="component" value="Unassembled WGS sequence"/>
</dbReference>
<comment type="similarity">
    <text evidence="2">Belongs to the peptidase M10A family.</text>
</comment>
<dbReference type="GO" id="GO:0006508">
    <property type="term" value="P:proteolysis"/>
    <property type="evidence" value="ECO:0007669"/>
    <property type="project" value="UniProtKB-KW"/>
</dbReference>
<evidence type="ECO:0000256" key="8">
    <source>
        <dbReference type="ARBA" id="ARBA00022737"/>
    </source>
</evidence>
<feature type="repeat" description="Hemopexin" evidence="18">
    <location>
        <begin position="638"/>
        <end position="681"/>
    </location>
</feature>
<keyword evidence="7" id="KW-0732">Signal</keyword>
<dbReference type="SMART" id="SM00235">
    <property type="entry name" value="ZnMc"/>
    <property type="match status" value="2"/>
</dbReference>
<feature type="binding site" evidence="16">
    <location>
        <position position="642"/>
    </location>
    <ligand>
        <name>Ca(2+)</name>
        <dbReference type="ChEBI" id="CHEBI:29108"/>
        <label>4</label>
    </ligand>
</feature>
<evidence type="ECO:0000256" key="4">
    <source>
        <dbReference type="ARBA" id="ARBA00022530"/>
    </source>
</evidence>
<feature type="repeat" description="Hemopexin" evidence="18">
    <location>
        <begin position="589"/>
        <end position="637"/>
    </location>
</feature>
<feature type="binding site" evidence="16">
    <location>
        <position position="430"/>
    </location>
    <ligand>
        <name>Ca(2+)</name>
        <dbReference type="ChEBI" id="CHEBI:29108"/>
        <label>3</label>
    </ligand>
</feature>
<gene>
    <name evidence="20" type="ORF">JRQ81_019638</name>
</gene>
<dbReference type="PRINTS" id="PR00138">
    <property type="entry name" value="MATRIXIN"/>
</dbReference>
<evidence type="ECO:0000256" key="1">
    <source>
        <dbReference type="ARBA" id="ARBA00004498"/>
    </source>
</evidence>
<reference evidence="20" key="1">
    <citation type="journal article" date="2023" name="DNA Res.">
        <title>Chromosome-level genome assembly of Phrynocephalus forsythii using third-generation DNA sequencing and Hi-C analysis.</title>
        <authorList>
            <person name="Qi Y."/>
            <person name="Zhao W."/>
            <person name="Zhao Y."/>
            <person name="Niu C."/>
            <person name="Cao S."/>
            <person name="Zhang Y."/>
        </authorList>
    </citation>
    <scope>NUCLEOTIDE SEQUENCE</scope>
    <source>
        <tissue evidence="20">Muscle</tissue>
    </source>
</reference>
<dbReference type="EMBL" id="JAPFRF010000010">
    <property type="protein sequence ID" value="KAJ7320127.1"/>
    <property type="molecule type" value="Genomic_DNA"/>
</dbReference>
<keyword evidence="12" id="KW-0482">Metalloprotease</keyword>
<feature type="binding site" evidence="16">
    <location>
        <position position="495"/>
    </location>
    <ligand>
        <name>Ca(2+)</name>
        <dbReference type="ChEBI" id="CHEBI:29108"/>
        <label>3</label>
    </ligand>
</feature>
<keyword evidence="11 16" id="KW-0106">Calcium</keyword>
<evidence type="ECO:0000256" key="17">
    <source>
        <dbReference type="PIRSR" id="PIRSR621190-4"/>
    </source>
</evidence>
<evidence type="ECO:0000256" key="3">
    <source>
        <dbReference type="ARBA" id="ARBA00022525"/>
    </source>
</evidence>
<keyword evidence="9" id="KW-0378">Hydrolase</keyword>
<dbReference type="FunFam" id="2.110.10.10:FF:000002">
    <property type="entry name" value="Matrix metallopeptidase 3"/>
    <property type="match status" value="2"/>
</dbReference>
<comment type="subcellular location">
    <subcellularLocation>
        <location evidence="1">Secreted</location>
        <location evidence="1">Extracellular space</location>
        <location evidence="1">Extracellular matrix</location>
    </subcellularLocation>
</comment>
<feature type="repeat" description="Hemopexin" evidence="18">
    <location>
        <begin position="198"/>
        <end position="244"/>
    </location>
</feature>
<dbReference type="Pfam" id="PF01471">
    <property type="entry name" value="PG_binding_1"/>
    <property type="match status" value="1"/>
</dbReference>
<dbReference type="AlphaFoldDB" id="A0A9Q0XND3"/>
<feature type="binding site" description="in inhibited form" evidence="16">
    <location>
        <position position="347"/>
    </location>
    <ligand>
        <name>Zn(2+)</name>
        <dbReference type="ChEBI" id="CHEBI:29105"/>
        <label>2</label>
        <note>catalytic</note>
    </ligand>
</feature>
<organism evidence="20 21">
    <name type="scientific">Phrynocephalus forsythii</name>
    <dbReference type="NCBI Taxonomy" id="171643"/>
    <lineage>
        <taxon>Eukaryota</taxon>
        <taxon>Metazoa</taxon>
        <taxon>Chordata</taxon>
        <taxon>Craniata</taxon>
        <taxon>Vertebrata</taxon>
        <taxon>Euteleostomi</taxon>
        <taxon>Lepidosauria</taxon>
        <taxon>Squamata</taxon>
        <taxon>Bifurcata</taxon>
        <taxon>Unidentata</taxon>
        <taxon>Episquamata</taxon>
        <taxon>Toxicofera</taxon>
        <taxon>Iguania</taxon>
        <taxon>Acrodonta</taxon>
        <taxon>Agamidae</taxon>
        <taxon>Agaminae</taxon>
        <taxon>Phrynocephalus</taxon>
    </lineage>
</organism>
<feature type="binding site" evidence="16">
    <location>
        <position position="526"/>
    </location>
    <ligand>
        <name>Zn(2+)</name>
        <dbReference type="ChEBI" id="CHEBI:29105"/>
        <label>2</label>
        <note>catalytic</note>
    </ligand>
</feature>
<dbReference type="SUPFAM" id="SSF50923">
    <property type="entry name" value="Hemopexin-like domain"/>
    <property type="match status" value="2"/>
</dbReference>
<dbReference type="InterPro" id="IPR018487">
    <property type="entry name" value="Hemopexin-like_repeat"/>
</dbReference>
<dbReference type="Gene3D" id="3.40.390.10">
    <property type="entry name" value="Collagenase (Catalytic Domain)"/>
    <property type="match status" value="3"/>
</dbReference>
<evidence type="ECO:0000256" key="9">
    <source>
        <dbReference type="ARBA" id="ARBA00022801"/>
    </source>
</evidence>
<feature type="binding site" evidence="16">
    <location>
        <position position="413"/>
    </location>
    <ligand>
        <name>Ca(2+)</name>
        <dbReference type="ChEBI" id="CHEBI:29108"/>
        <label>2</label>
    </ligand>
</feature>
<dbReference type="InterPro" id="IPR001818">
    <property type="entry name" value="Pept_M10_metallopeptidase"/>
</dbReference>
<evidence type="ECO:0000256" key="11">
    <source>
        <dbReference type="ARBA" id="ARBA00022837"/>
    </source>
</evidence>
<feature type="binding site" evidence="16">
    <location>
        <position position="487"/>
    </location>
    <ligand>
        <name>Ca(2+)</name>
        <dbReference type="ChEBI" id="CHEBI:29108"/>
        <label>2</label>
    </ligand>
</feature>
<feature type="binding site" evidence="16">
    <location>
        <position position="423"/>
    </location>
    <ligand>
        <name>Zn(2+)</name>
        <dbReference type="ChEBI" id="CHEBI:29105"/>
        <label>1</label>
    </ligand>
</feature>